<name>A0A7S3PJD4_9STRA</name>
<dbReference type="Pfam" id="PF17800">
    <property type="entry name" value="NPL"/>
    <property type="match status" value="1"/>
</dbReference>
<dbReference type="Gene3D" id="2.60.120.340">
    <property type="entry name" value="Nucleoplasmin core domain"/>
    <property type="match status" value="1"/>
</dbReference>
<feature type="domain" description="Nucleoplasmin-like" evidence="1">
    <location>
        <begin position="7"/>
        <end position="98"/>
    </location>
</feature>
<accession>A0A7S3PJD4</accession>
<dbReference type="SUPFAM" id="SSF69203">
    <property type="entry name" value="Nucleoplasmin-like core domain"/>
    <property type="match status" value="1"/>
</dbReference>
<dbReference type="InterPro" id="IPR036824">
    <property type="entry name" value="Nucleoplasmin_core_dom_sf"/>
</dbReference>
<reference evidence="2" key="1">
    <citation type="submission" date="2021-01" db="EMBL/GenBank/DDBJ databases">
        <authorList>
            <person name="Corre E."/>
            <person name="Pelletier E."/>
            <person name="Niang G."/>
            <person name="Scheremetjew M."/>
            <person name="Finn R."/>
            <person name="Kale V."/>
            <person name="Holt S."/>
            <person name="Cochrane G."/>
            <person name="Meng A."/>
            <person name="Brown T."/>
            <person name="Cohen L."/>
        </authorList>
    </citation>
    <scope>NUCLEOTIDE SEQUENCE</scope>
    <source>
        <strain evidence="2">GSBS06</strain>
    </source>
</reference>
<evidence type="ECO:0000259" key="1">
    <source>
        <dbReference type="Pfam" id="PF17800"/>
    </source>
</evidence>
<evidence type="ECO:0000313" key="2">
    <source>
        <dbReference type="EMBL" id="CAE0441209.1"/>
    </source>
</evidence>
<dbReference type="AlphaFoldDB" id="A0A7S3PJD4"/>
<dbReference type="InterPro" id="IPR041232">
    <property type="entry name" value="NPL"/>
</dbReference>
<organism evidence="2">
    <name type="scientific">Aplanochytrium stocchinoi</name>
    <dbReference type="NCBI Taxonomy" id="215587"/>
    <lineage>
        <taxon>Eukaryota</taxon>
        <taxon>Sar</taxon>
        <taxon>Stramenopiles</taxon>
        <taxon>Bigyra</taxon>
        <taxon>Labyrinthulomycetes</taxon>
        <taxon>Thraustochytrida</taxon>
        <taxon>Thraustochytriidae</taxon>
        <taxon>Aplanochytrium</taxon>
    </lineage>
</organism>
<dbReference type="EMBL" id="HBIN01014954">
    <property type="protein sequence ID" value="CAE0441209.1"/>
    <property type="molecule type" value="Transcribed_RNA"/>
</dbReference>
<protein>
    <recommendedName>
        <fullName evidence="1">Nucleoplasmin-like domain-containing protein</fullName>
    </recommendedName>
</protein>
<sequence length="123" mass="13684">MDFNGQFWGLKLSGQTKKTFTVPERTILLITGVCVDVDAPENKRAVLTLNYEGKEHTLASLNPGVAENVSLDIPLYGTVCLQNKGARETGIHVLGRYVAADDMEADDEKPNKKTERSCNRWCR</sequence>
<gene>
    <name evidence="2" type="ORF">ASTO00021_LOCUS11348</name>
</gene>
<proteinExistence type="predicted"/>